<evidence type="ECO:0000313" key="4">
    <source>
        <dbReference type="WBParaSite" id="HNAJ_0000112701-mRNA-1"/>
    </source>
</evidence>
<protein>
    <submittedName>
        <fullName evidence="2 4">Uncharacterized protein</fullName>
    </submittedName>
</protein>
<dbReference type="EMBL" id="UZAE01000400">
    <property type="protein sequence ID" value="VDN96986.1"/>
    <property type="molecule type" value="Genomic_DNA"/>
</dbReference>
<dbReference type="Proteomes" id="UP000278807">
    <property type="component" value="Unassembled WGS sequence"/>
</dbReference>
<feature type="region of interest" description="Disordered" evidence="1">
    <location>
        <begin position="215"/>
        <end position="295"/>
    </location>
</feature>
<gene>
    <name evidence="2" type="ORF">HNAJ_LOCUS1127</name>
</gene>
<reference evidence="4" key="1">
    <citation type="submission" date="2017-02" db="UniProtKB">
        <authorList>
            <consortium name="WormBaseParasite"/>
        </authorList>
    </citation>
    <scope>IDENTIFICATION</scope>
</reference>
<feature type="region of interest" description="Disordered" evidence="1">
    <location>
        <begin position="127"/>
        <end position="173"/>
    </location>
</feature>
<evidence type="ECO:0000256" key="1">
    <source>
        <dbReference type="SAM" id="MobiDB-lite"/>
    </source>
</evidence>
<organism evidence="4">
    <name type="scientific">Rodentolepis nana</name>
    <name type="common">Dwarf tapeworm</name>
    <name type="synonym">Hymenolepis nana</name>
    <dbReference type="NCBI Taxonomy" id="102285"/>
    <lineage>
        <taxon>Eukaryota</taxon>
        <taxon>Metazoa</taxon>
        <taxon>Spiralia</taxon>
        <taxon>Lophotrochozoa</taxon>
        <taxon>Platyhelminthes</taxon>
        <taxon>Cestoda</taxon>
        <taxon>Eucestoda</taxon>
        <taxon>Cyclophyllidea</taxon>
        <taxon>Hymenolepididae</taxon>
        <taxon>Rodentolepis</taxon>
    </lineage>
</organism>
<name>A0A0R3T2G7_RODNA</name>
<feature type="compositionally biased region" description="Polar residues" evidence="1">
    <location>
        <begin position="273"/>
        <end position="282"/>
    </location>
</feature>
<sequence>MPNFHFPLFRSRRRPNEAKTLIALYERQRRQQMTVNYDFYLFGDEPLMTQVIGVTSYSENRIRIDSAPANHQKLDHELVRSTSPSFAINNERCAITESPAEQQKTSYQLDDNFLQTIDEWQRRNVSALEREQGSNDGEESDDEYETPGEMSPVKSKANSSTEASPGAERKVSRTLLDIAAQERLAGLMNSEKDSGKSLINPLPLSLQRKSIIARTIRRDRTKPKNAFSPQPDALIDSSPLTITPGSSVHQSPTSPLPQLSLSDSAFRTPSPPAVSSSQTPASTRMKPEESYESAIASPPWAAAMAAIGASSSPPVVGISKKLAQNSQSL</sequence>
<accession>A0A0R3T2G7</accession>
<dbReference type="WBParaSite" id="HNAJ_0000112701-mRNA-1">
    <property type="protein sequence ID" value="HNAJ_0000112701-mRNA-1"/>
    <property type="gene ID" value="HNAJ_0000112701"/>
</dbReference>
<evidence type="ECO:0000313" key="2">
    <source>
        <dbReference type="EMBL" id="VDN96986.1"/>
    </source>
</evidence>
<reference evidence="2 3" key="2">
    <citation type="submission" date="2018-11" db="EMBL/GenBank/DDBJ databases">
        <authorList>
            <consortium name="Pathogen Informatics"/>
        </authorList>
    </citation>
    <scope>NUCLEOTIDE SEQUENCE [LARGE SCALE GENOMIC DNA]</scope>
</reference>
<evidence type="ECO:0000313" key="3">
    <source>
        <dbReference type="Proteomes" id="UP000278807"/>
    </source>
</evidence>
<feature type="compositionally biased region" description="Polar residues" evidence="1">
    <location>
        <begin position="238"/>
        <end position="250"/>
    </location>
</feature>
<keyword evidence="3" id="KW-1185">Reference proteome</keyword>
<dbReference type="AlphaFoldDB" id="A0A0R3T2G7"/>
<dbReference type="STRING" id="102285.A0A0R3T2G7"/>
<feature type="compositionally biased region" description="Acidic residues" evidence="1">
    <location>
        <begin position="136"/>
        <end position="146"/>
    </location>
</feature>
<proteinExistence type="predicted"/>
<feature type="compositionally biased region" description="Low complexity" evidence="1">
    <location>
        <begin position="251"/>
        <end position="264"/>
    </location>
</feature>